<name>A0A7J9RT95_SULOH</name>
<gene>
    <name evidence="1" type="ORF">HNQ62_001517</name>
</gene>
<evidence type="ECO:0000313" key="1">
    <source>
        <dbReference type="EMBL" id="MBB5253746.1"/>
    </source>
</evidence>
<reference evidence="1 2" key="1">
    <citation type="submission" date="2020-08" db="EMBL/GenBank/DDBJ databases">
        <title>Genomic Encyclopedia of Type Strains, Phase IV (KMG-IV): sequencing the most valuable type-strain genomes for metagenomic binning, comparative biology and taxonomic classification.</title>
        <authorList>
            <person name="Goeker M."/>
        </authorList>
    </citation>
    <scope>NUCLEOTIDE SEQUENCE [LARGE SCALE GENOMIC DNA]</scope>
    <source>
        <strain evidence="1 2">DSM 12421</strain>
    </source>
</reference>
<dbReference type="Proteomes" id="UP000582213">
    <property type="component" value="Unassembled WGS sequence"/>
</dbReference>
<comment type="caution">
    <text evidence="1">The sequence shown here is derived from an EMBL/GenBank/DDBJ whole genome shotgun (WGS) entry which is preliminary data.</text>
</comment>
<dbReference type="RefSeq" id="WP_156015053.1">
    <property type="nucleotide sequence ID" value="NZ_CP045484.1"/>
</dbReference>
<proteinExistence type="predicted"/>
<dbReference type="AlphaFoldDB" id="A0A7J9RT95"/>
<dbReference type="OrthoDB" id="33216at2157"/>
<organism evidence="1 2">
    <name type="scientific">Sulfurisphaera ohwakuensis</name>
    <dbReference type="NCBI Taxonomy" id="69656"/>
    <lineage>
        <taxon>Archaea</taxon>
        <taxon>Thermoproteota</taxon>
        <taxon>Thermoprotei</taxon>
        <taxon>Sulfolobales</taxon>
        <taxon>Sulfolobaceae</taxon>
        <taxon>Sulfurisphaera</taxon>
    </lineage>
</organism>
<accession>A0A7J9RT95</accession>
<dbReference type="EMBL" id="JACHFY010000007">
    <property type="protein sequence ID" value="MBB5253746.1"/>
    <property type="molecule type" value="Genomic_DNA"/>
</dbReference>
<evidence type="ECO:0000313" key="2">
    <source>
        <dbReference type="Proteomes" id="UP000582213"/>
    </source>
</evidence>
<sequence length="49" mass="6123">MLAKKKTYEQQIIMYDLARLPDEYLKNEYPEYYNSLKKRKYEDPLVYLL</sequence>
<dbReference type="GeneID" id="42801676"/>
<protein>
    <submittedName>
        <fullName evidence="1">Uncharacterized protein</fullName>
    </submittedName>
</protein>